<accession>A0A6I1EQB9</accession>
<sequence>MNENKFKENEIIKWNEIEYRVIKIFGSMTLLIKMKGQSVHLVRAATSKLNEMIENGTATIELDPFADMASRKWTESVEKTGRDLYETILPFLSNPELYSERGIEDLCNAAAAGDVKQARRLKLLIATYWRRGQHAKSLMPMLKGNPGRATTGRKRGRKAGEGKKDGAALTPRILELMNESCIEMLERHGDIVNTKELKVKEFYSLLVDKINSINNEIEDKSEWIEMPSFWQFYYFYRTRYGTKSQYAKKNDSE</sequence>
<feature type="region of interest" description="Disordered" evidence="1">
    <location>
        <begin position="140"/>
        <end position="164"/>
    </location>
</feature>
<dbReference type="RefSeq" id="WP_152158217.1">
    <property type="nucleotide sequence ID" value="NZ_WEHX01000028.1"/>
</dbReference>
<evidence type="ECO:0000313" key="2">
    <source>
        <dbReference type="EMBL" id="KAB7660609.1"/>
    </source>
</evidence>
<dbReference type="AlphaFoldDB" id="A0A6I1EQB9"/>
<gene>
    <name evidence="2" type="ORF">GBM95_05735</name>
</gene>
<organism evidence="2 3">
    <name type="scientific">Sutterella seckii</name>
    <dbReference type="NCBI Taxonomy" id="1944635"/>
    <lineage>
        <taxon>Bacteria</taxon>
        <taxon>Pseudomonadati</taxon>
        <taxon>Pseudomonadota</taxon>
        <taxon>Betaproteobacteria</taxon>
        <taxon>Burkholderiales</taxon>
        <taxon>Sutterellaceae</taxon>
        <taxon>Sutterella</taxon>
    </lineage>
</organism>
<reference evidence="2 3" key="1">
    <citation type="submission" date="2019-10" db="EMBL/GenBank/DDBJ databases">
        <title>Genome diversity of Sutterella seckii.</title>
        <authorList>
            <person name="Chaplin A.V."/>
            <person name="Sokolova S.R."/>
            <person name="Mosin K.A."/>
            <person name="Ivanova E.L."/>
            <person name="Kochetkova T.O."/>
            <person name="Goltsov A.Y."/>
            <person name="Trofimov D.Y."/>
            <person name="Efimov B.A."/>
        </authorList>
    </citation>
    <scope>NUCLEOTIDE SEQUENCE [LARGE SCALE GENOMIC DNA]</scope>
    <source>
        <strain evidence="2 3">ASD393</strain>
    </source>
</reference>
<evidence type="ECO:0000256" key="1">
    <source>
        <dbReference type="SAM" id="MobiDB-lite"/>
    </source>
</evidence>
<dbReference type="OrthoDB" id="5439087at2"/>
<dbReference type="EMBL" id="WEHX01000028">
    <property type="protein sequence ID" value="KAB7660609.1"/>
    <property type="molecule type" value="Genomic_DNA"/>
</dbReference>
<proteinExistence type="predicted"/>
<name>A0A6I1EQB9_9BURK</name>
<evidence type="ECO:0000313" key="3">
    <source>
        <dbReference type="Proteomes" id="UP000430564"/>
    </source>
</evidence>
<protein>
    <submittedName>
        <fullName evidence="2">Uncharacterized protein</fullName>
    </submittedName>
</protein>
<comment type="caution">
    <text evidence="2">The sequence shown here is derived from an EMBL/GenBank/DDBJ whole genome shotgun (WGS) entry which is preliminary data.</text>
</comment>
<dbReference type="Proteomes" id="UP000430564">
    <property type="component" value="Unassembled WGS sequence"/>
</dbReference>